<dbReference type="GO" id="GO:0032259">
    <property type="term" value="P:methylation"/>
    <property type="evidence" value="ECO:0007669"/>
    <property type="project" value="UniProtKB-KW"/>
</dbReference>
<evidence type="ECO:0000313" key="2">
    <source>
        <dbReference type="Proteomes" id="UP000248259"/>
    </source>
</evidence>
<organism evidence="1 2">
    <name type="scientific">Parazoarcus communis SWub3 = DSM 12120</name>
    <dbReference type="NCBI Taxonomy" id="1121029"/>
    <lineage>
        <taxon>Bacteria</taxon>
        <taxon>Pseudomonadati</taxon>
        <taxon>Pseudomonadota</taxon>
        <taxon>Betaproteobacteria</taxon>
        <taxon>Rhodocyclales</taxon>
        <taxon>Zoogloeaceae</taxon>
        <taxon>Parazoarcus</taxon>
    </lineage>
</organism>
<dbReference type="OrthoDB" id="7273451at2"/>
<name>A0A323UPL5_9RHOO</name>
<dbReference type="InterPro" id="IPR029063">
    <property type="entry name" value="SAM-dependent_MTases_sf"/>
</dbReference>
<keyword evidence="1" id="KW-0808">Transferase</keyword>
<evidence type="ECO:0000313" key="1">
    <source>
        <dbReference type="EMBL" id="PZA14615.1"/>
    </source>
</evidence>
<gene>
    <name evidence="1" type="ORF">DNK49_20955</name>
</gene>
<keyword evidence="1" id="KW-0489">Methyltransferase</keyword>
<protein>
    <submittedName>
        <fullName evidence="1">Class I SAM-dependent methyltransferase</fullName>
    </submittedName>
</protein>
<comment type="caution">
    <text evidence="1">The sequence shown here is derived from an EMBL/GenBank/DDBJ whole genome shotgun (WGS) entry which is preliminary data.</text>
</comment>
<dbReference type="Gene3D" id="3.40.50.150">
    <property type="entry name" value="Vaccinia Virus protein VP39"/>
    <property type="match status" value="1"/>
</dbReference>
<proteinExistence type="predicted"/>
<keyword evidence="2" id="KW-1185">Reference proteome</keyword>
<dbReference type="SUPFAM" id="SSF53335">
    <property type="entry name" value="S-adenosyl-L-methionine-dependent methyltransferases"/>
    <property type="match status" value="1"/>
</dbReference>
<accession>A0A323UPL5</accession>
<dbReference type="GO" id="GO:0008168">
    <property type="term" value="F:methyltransferase activity"/>
    <property type="evidence" value="ECO:0007669"/>
    <property type="project" value="UniProtKB-KW"/>
</dbReference>
<reference evidence="1 2" key="1">
    <citation type="submission" date="2018-06" db="EMBL/GenBank/DDBJ databases">
        <title>Azoarcus communis strain SWub3 genome.</title>
        <authorList>
            <person name="Zorraquino Salvo V."/>
            <person name="Toubiana D."/>
            <person name="Blumwald E."/>
        </authorList>
    </citation>
    <scope>NUCLEOTIDE SEQUENCE [LARGE SCALE GENOMIC DNA]</scope>
    <source>
        <strain evidence="1 2">SWub3</strain>
    </source>
</reference>
<dbReference type="Proteomes" id="UP000248259">
    <property type="component" value="Unassembled WGS sequence"/>
</dbReference>
<sequence>MVFADSWLALRAEADRRARAAVLDKQLAMHLRRRLAGGQTLLNLIDLGTGSGANGVYLAPRLPGPQHWHLFDHDAALLARATTRVASAADEAGRTPIVSSRCGDLADRVGEGFHGMDLVTASALIDLVGDRWLRLLADQLAAAGAALLVTLSVDGGWRFLDAGGRPVSDPDDDKVCALFNAHQRRDKGPEGALGAAAAPNLVRHLQTLGLVVMTAPSPWRLALDRADDRALALALLQGWLDAAIEQSPGEAEGIRRWGGRRRAWMEVGSGGIEVGHVDVLALPATRSDD</sequence>
<dbReference type="EMBL" id="QKOE01000026">
    <property type="protein sequence ID" value="PZA14615.1"/>
    <property type="molecule type" value="Genomic_DNA"/>
</dbReference>
<dbReference type="AlphaFoldDB" id="A0A323UPL5"/>